<evidence type="ECO:0000313" key="3">
    <source>
        <dbReference type="Proteomes" id="UP000295718"/>
    </source>
</evidence>
<keyword evidence="2" id="KW-0418">Kinase</keyword>
<keyword evidence="2" id="KW-0808">Transferase</keyword>
<gene>
    <name evidence="2" type="ORF">EDD76_115120</name>
</gene>
<dbReference type="InterPro" id="IPR000600">
    <property type="entry name" value="ROK"/>
</dbReference>
<dbReference type="PANTHER" id="PTHR18964">
    <property type="entry name" value="ROK (REPRESSOR, ORF, KINASE) FAMILY"/>
    <property type="match status" value="1"/>
</dbReference>
<evidence type="ECO:0000313" key="2">
    <source>
        <dbReference type="EMBL" id="TCL55486.1"/>
    </source>
</evidence>
<dbReference type="GO" id="GO:0016301">
    <property type="term" value="F:kinase activity"/>
    <property type="evidence" value="ECO:0007669"/>
    <property type="project" value="UniProtKB-KW"/>
</dbReference>
<protein>
    <submittedName>
        <fullName evidence="2">Putative NBD/HSP70 family sugar kinase</fullName>
    </submittedName>
</protein>
<organism evidence="2 3">
    <name type="scientific">Kineothrix alysoides</name>
    <dbReference type="NCBI Taxonomy" id="1469948"/>
    <lineage>
        <taxon>Bacteria</taxon>
        <taxon>Bacillati</taxon>
        <taxon>Bacillota</taxon>
        <taxon>Clostridia</taxon>
        <taxon>Lachnospirales</taxon>
        <taxon>Lachnospiraceae</taxon>
        <taxon>Kineothrix</taxon>
    </lineage>
</organism>
<evidence type="ECO:0000256" key="1">
    <source>
        <dbReference type="ARBA" id="ARBA00006479"/>
    </source>
</evidence>
<name>A0A4R1QNY4_9FIRM</name>
<dbReference type="EMBL" id="SLUO01000015">
    <property type="protein sequence ID" value="TCL55486.1"/>
    <property type="molecule type" value="Genomic_DNA"/>
</dbReference>
<dbReference type="InterPro" id="IPR043129">
    <property type="entry name" value="ATPase_NBD"/>
</dbReference>
<comment type="similarity">
    <text evidence="1">Belongs to the ROK (NagC/XylR) family.</text>
</comment>
<comment type="caution">
    <text evidence="2">The sequence shown here is derived from an EMBL/GenBank/DDBJ whole genome shotgun (WGS) entry which is preliminary data.</text>
</comment>
<dbReference type="Pfam" id="PF00480">
    <property type="entry name" value="ROK"/>
    <property type="match status" value="1"/>
</dbReference>
<dbReference type="AlphaFoldDB" id="A0A4R1QNY4"/>
<proteinExistence type="inferred from homology"/>
<dbReference type="RefSeq" id="WP_243122680.1">
    <property type="nucleotide sequence ID" value="NZ_SLUO01000015.1"/>
</dbReference>
<reference evidence="2 3" key="1">
    <citation type="submission" date="2019-03" db="EMBL/GenBank/DDBJ databases">
        <title>Genomic Encyclopedia of Type Strains, Phase IV (KMG-IV): sequencing the most valuable type-strain genomes for metagenomic binning, comparative biology and taxonomic classification.</title>
        <authorList>
            <person name="Goeker M."/>
        </authorList>
    </citation>
    <scope>NUCLEOTIDE SEQUENCE [LARGE SCALE GENOMIC DNA]</scope>
    <source>
        <strain evidence="2 3">DSM 100556</strain>
    </source>
</reference>
<dbReference type="SUPFAM" id="SSF53067">
    <property type="entry name" value="Actin-like ATPase domain"/>
    <property type="match status" value="2"/>
</dbReference>
<dbReference type="PANTHER" id="PTHR18964:SF149">
    <property type="entry name" value="BIFUNCTIONAL UDP-N-ACETYLGLUCOSAMINE 2-EPIMERASE_N-ACETYLMANNOSAMINE KINASE"/>
    <property type="match status" value="1"/>
</dbReference>
<dbReference type="Gene3D" id="3.30.420.40">
    <property type="match status" value="2"/>
</dbReference>
<keyword evidence="3" id="KW-1185">Reference proteome</keyword>
<dbReference type="STRING" id="1469948.GCA_000732725_04014"/>
<sequence>MKANIIDTLRTRLVFHHAERYYATLAKKLTQFIWDSGVPQSKILGVGISIPGIVISSENRLVISHVLYLKDIDLNSLAKHIPYPVCFENDAVCAAMAELKHFHNNMLYLSLSNSVGGAIFLNNELYYGNHFRSGEFGHMLIEPDGKQCYCGKCGCADAYCSAKILANYAKGNLSAFFKKLQEGDAEIQIAWSHYLKYLAIIASNLHLTFDCDIILGGYVGSYIEPYLPELWDNMQEYLLFEQDNSFLHPCRFQQNAAGVGIAMHFINQFFSKIN</sequence>
<dbReference type="Proteomes" id="UP000295718">
    <property type="component" value="Unassembled WGS sequence"/>
</dbReference>
<accession>A0A4R1QNY4</accession>